<keyword evidence="2" id="KW-0812">Transmembrane</keyword>
<comment type="caution">
    <text evidence="3">The sequence shown here is derived from an EMBL/GenBank/DDBJ whole genome shotgun (WGS) entry which is preliminary data.</text>
</comment>
<feature type="compositionally biased region" description="Low complexity" evidence="1">
    <location>
        <begin position="104"/>
        <end position="120"/>
    </location>
</feature>
<feature type="transmembrane region" description="Helical" evidence="2">
    <location>
        <begin position="71"/>
        <end position="93"/>
    </location>
</feature>
<keyword evidence="2" id="KW-1133">Transmembrane helix</keyword>
<keyword evidence="2" id="KW-0472">Membrane</keyword>
<name>A0A543JG08_9PSEU</name>
<dbReference type="Proteomes" id="UP000316628">
    <property type="component" value="Unassembled WGS sequence"/>
</dbReference>
<feature type="region of interest" description="Disordered" evidence="1">
    <location>
        <begin position="96"/>
        <end position="132"/>
    </location>
</feature>
<dbReference type="RefSeq" id="WP_141979635.1">
    <property type="nucleotide sequence ID" value="NZ_VFPP01000001.1"/>
</dbReference>
<accession>A0A543JG08</accession>
<protein>
    <submittedName>
        <fullName evidence="3">Uncharacterized protein</fullName>
    </submittedName>
</protein>
<sequence length="132" mass="13867">MKTLTRWGIHPRPGVARALVAAVPALLALYLVARGWLYPLWPDTVGAVGHPFTADPGLGGAWGGPTLAGAWAVHALIALGLQAACFAVVRALYRPRQHRPRQPGPGRTSPAGTTTPPSSTNRNRTGRPSAAR</sequence>
<gene>
    <name evidence="3" type="ORF">FHX81_4082</name>
</gene>
<reference evidence="3 4" key="1">
    <citation type="submission" date="2019-06" db="EMBL/GenBank/DDBJ databases">
        <title>Sequencing the genomes of 1000 actinobacteria strains.</title>
        <authorList>
            <person name="Klenk H.-P."/>
        </authorList>
    </citation>
    <scope>NUCLEOTIDE SEQUENCE [LARGE SCALE GENOMIC DNA]</scope>
    <source>
        <strain evidence="3 4">DSM 45456</strain>
    </source>
</reference>
<evidence type="ECO:0000256" key="2">
    <source>
        <dbReference type="SAM" id="Phobius"/>
    </source>
</evidence>
<evidence type="ECO:0000313" key="3">
    <source>
        <dbReference type="EMBL" id="TQM81711.1"/>
    </source>
</evidence>
<keyword evidence="4" id="KW-1185">Reference proteome</keyword>
<proteinExistence type="predicted"/>
<dbReference type="OrthoDB" id="4338017at2"/>
<feature type="transmembrane region" description="Helical" evidence="2">
    <location>
        <begin position="14"/>
        <end position="33"/>
    </location>
</feature>
<organism evidence="3 4">
    <name type="scientific">Saccharothrix saharensis</name>
    <dbReference type="NCBI Taxonomy" id="571190"/>
    <lineage>
        <taxon>Bacteria</taxon>
        <taxon>Bacillati</taxon>
        <taxon>Actinomycetota</taxon>
        <taxon>Actinomycetes</taxon>
        <taxon>Pseudonocardiales</taxon>
        <taxon>Pseudonocardiaceae</taxon>
        <taxon>Saccharothrix</taxon>
    </lineage>
</organism>
<evidence type="ECO:0000313" key="4">
    <source>
        <dbReference type="Proteomes" id="UP000316628"/>
    </source>
</evidence>
<dbReference type="AlphaFoldDB" id="A0A543JG08"/>
<evidence type="ECO:0000256" key="1">
    <source>
        <dbReference type="SAM" id="MobiDB-lite"/>
    </source>
</evidence>
<dbReference type="EMBL" id="VFPP01000001">
    <property type="protein sequence ID" value="TQM81711.1"/>
    <property type="molecule type" value="Genomic_DNA"/>
</dbReference>